<accession>A0A9W7CPK6</accession>
<dbReference type="GO" id="GO:0003676">
    <property type="term" value="F:nucleic acid binding"/>
    <property type="evidence" value="ECO:0007669"/>
    <property type="project" value="InterPro"/>
</dbReference>
<protein>
    <submittedName>
        <fullName evidence="2">Unnamed protein product</fullName>
    </submittedName>
</protein>
<reference evidence="2" key="1">
    <citation type="submission" date="2023-04" db="EMBL/GenBank/DDBJ databases">
        <title>Phytophthora fragariaefolia NBRC 109709.</title>
        <authorList>
            <person name="Ichikawa N."/>
            <person name="Sato H."/>
            <person name="Tonouchi N."/>
        </authorList>
    </citation>
    <scope>NUCLEOTIDE SEQUENCE</scope>
    <source>
        <strain evidence="2">NBRC 109709</strain>
    </source>
</reference>
<evidence type="ECO:0000256" key="1">
    <source>
        <dbReference type="SAM" id="MobiDB-lite"/>
    </source>
</evidence>
<dbReference type="EMBL" id="BSXT01001035">
    <property type="protein sequence ID" value="GMF37723.1"/>
    <property type="molecule type" value="Genomic_DNA"/>
</dbReference>
<dbReference type="Gene3D" id="3.30.420.10">
    <property type="entry name" value="Ribonuclease H-like superfamily/Ribonuclease H"/>
    <property type="match status" value="1"/>
</dbReference>
<comment type="caution">
    <text evidence="2">The sequence shown here is derived from an EMBL/GenBank/DDBJ whole genome shotgun (WGS) entry which is preliminary data.</text>
</comment>
<dbReference type="Proteomes" id="UP001165121">
    <property type="component" value="Unassembled WGS sequence"/>
</dbReference>
<evidence type="ECO:0000313" key="2">
    <source>
        <dbReference type="EMBL" id="GMF37723.1"/>
    </source>
</evidence>
<proteinExistence type="predicted"/>
<organism evidence="2 3">
    <name type="scientific">Phytophthora fragariaefolia</name>
    <dbReference type="NCBI Taxonomy" id="1490495"/>
    <lineage>
        <taxon>Eukaryota</taxon>
        <taxon>Sar</taxon>
        <taxon>Stramenopiles</taxon>
        <taxon>Oomycota</taxon>
        <taxon>Peronosporomycetes</taxon>
        <taxon>Peronosporales</taxon>
        <taxon>Peronosporaceae</taxon>
        <taxon>Phytophthora</taxon>
    </lineage>
</organism>
<sequence>MERRLKFCAGQVDLSSMLFNAMEDVIHVDEKLFYKTTVKRRYVLLPDEAVPTPRVRSKLHIPKVMILAAVARPHTDPRTDVFFDGKIGLWAFLTHEPAQHSSRNRPAGTLVPKEQPVNKSTAAVTTSGCNVDLRFQPPNSPDLYVLDLFIFNAIQARQQLEMASTLDELMANVKRAYGELPASTLNAAFLTLQCSMDSCVAAGGNNDFKPRHMAKAEMEREGRLSRRIQCSPAAVSFVRNQARFGGSHHSET</sequence>
<name>A0A9W7CPK6_9STRA</name>
<dbReference type="OrthoDB" id="113327at2759"/>
<dbReference type="PANTHER" id="PTHR47169">
    <property type="entry name" value="OS01G0541250 PROTEIN"/>
    <property type="match status" value="1"/>
</dbReference>
<gene>
    <name evidence="2" type="ORF">Pfra01_001065000</name>
</gene>
<dbReference type="AlphaFoldDB" id="A0A9W7CPK6"/>
<evidence type="ECO:0000313" key="3">
    <source>
        <dbReference type="Proteomes" id="UP001165121"/>
    </source>
</evidence>
<keyword evidence="3" id="KW-1185">Reference proteome</keyword>
<feature type="region of interest" description="Disordered" evidence="1">
    <location>
        <begin position="100"/>
        <end position="123"/>
    </location>
</feature>
<dbReference type="InterPro" id="IPR036397">
    <property type="entry name" value="RNaseH_sf"/>
</dbReference>